<comment type="caution">
    <text evidence="10">The sequence shown here is derived from an EMBL/GenBank/DDBJ whole genome shotgun (WGS) entry which is preliminary data.</text>
</comment>
<evidence type="ECO:0000313" key="11">
    <source>
        <dbReference type="Proteomes" id="UP000184550"/>
    </source>
</evidence>
<comment type="similarity">
    <text evidence="2 8">Belongs to the class-D beta-lactamase family.</text>
</comment>
<dbReference type="InterPro" id="IPR050515">
    <property type="entry name" value="Beta-lactam/transpept"/>
</dbReference>
<dbReference type="GO" id="GO:0071555">
    <property type="term" value="P:cell wall organization"/>
    <property type="evidence" value="ECO:0007669"/>
    <property type="project" value="TreeGrafter"/>
</dbReference>
<dbReference type="InterPro" id="IPR002137">
    <property type="entry name" value="Beta-lactam_class-D_AS"/>
</dbReference>
<dbReference type="Pfam" id="PF00905">
    <property type="entry name" value="Transpeptidase"/>
    <property type="match status" value="1"/>
</dbReference>
<evidence type="ECO:0000259" key="9">
    <source>
        <dbReference type="Pfam" id="PF00905"/>
    </source>
</evidence>
<dbReference type="SUPFAM" id="SSF56601">
    <property type="entry name" value="beta-lactamase/transpeptidase-like"/>
    <property type="match status" value="1"/>
</dbReference>
<dbReference type="PANTHER" id="PTHR30627:SF6">
    <property type="entry name" value="BETA-LACTAMASE YBXI-RELATED"/>
    <property type="match status" value="1"/>
</dbReference>
<dbReference type="GO" id="GO:0017001">
    <property type="term" value="P:antibiotic catabolic process"/>
    <property type="evidence" value="ECO:0007669"/>
    <property type="project" value="InterPro"/>
</dbReference>
<keyword evidence="4" id="KW-0732">Signal</keyword>
<protein>
    <recommendedName>
        <fullName evidence="3 8">Beta-lactamase</fullName>
        <ecNumber evidence="3 8">3.5.2.6</ecNumber>
    </recommendedName>
</protein>
<reference evidence="10" key="1">
    <citation type="submission" date="2019-10" db="EMBL/GenBank/DDBJ databases">
        <authorList>
            <consortium name="Genoscope - CEA"/>
            <person name="William W."/>
        </authorList>
    </citation>
    <scope>NUCLEOTIDE SEQUENCE [LARGE SCALE GENOMIC DNA]</scope>
    <source>
        <strain evidence="10">BBR_PRJEB10992</strain>
    </source>
</reference>
<dbReference type="GO" id="GO:0008658">
    <property type="term" value="F:penicillin binding"/>
    <property type="evidence" value="ECO:0007669"/>
    <property type="project" value="InterPro"/>
</dbReference>
<dbReference type="EMBL" id="CZCU02000164">
    <property type="protein sequence ID" value="VXD25383.1"/>
    <property type="molecule type" value="Genomic_DNA"/>
</dbReference>
<evidence type="ECO:0000313" key="10">
    <source>
        <dbReference type="EMBL" id="VXD25383.1"/>
    </source>
</evidence>
<feature type="active site" description="Acyl-ester intermediate" evidence="7">
    <location>
        <position position="104"/>
    </location>
</feature>
<keyword evidence="5 8" id="KW-0378">Hydrolase</keyword>
<evidence type="ECO:0000256" key="8">
    <source>
        <dbReference type="RuleBase" id="RU361140"/>
    </source>
</evidence>
<evidence type="ECO:0000256" key="4">
    <source>
        <dbReference type="ARBA" id="ARBA00022729"/>
    </source>
</evidence>
<gene>
    <name evidence="10" type="primary">bla</name>
    <name evidence="10" type="ORF">PL8927_860052</name>
</gene>
<keyword evidence="11" id="KW-1185">Reference proteome</keyword>
<evidence type="ECO:0000256" key="2">
    <source>
        <dbReference type="ARBA" id="ARBA00007898"/>
    </source>
</evidence>
<feature type="domain" description="Penicillin-binding protein transpeptidase" evidence="9">
    <location>
        <begin position="91"/>
        <end position="285"/>
    </location>
</feature>
<dbReference type="AlphaFoldDB" id="A0A7Z9E545"/>
<evidence type="ECO:0000256" key="6">
    <source>
        <dbReference type="ARBA" id="ARBA00023251"/>
    </source>
</evidence>
<dbReference type="GO" id="GO:0046677">
    <property type="term" value="P:response to antibiotic"/>
    <property type="evidence" value="ECO:0007669"/>
    <property type="project" value="UniProtKB-UniRule"/>
</dbReference>
<dbReference type="InterPro" id="IPR001460">
    <property type="entry name" value="PCN-bd_Tpept"/>
</dbReference>
<evidence type="ECO:0000256" key="3">
    <source>
        <dbReference type="ARBA" id="ARBA00012865"/>
    </source>
</evidence>
<proteinExistence type="inferred from homology"/>
<evidence type="ECO:0000256" key="7">
    <source>
        <dbReference type="PIRSR" id="PIRSR602137-50"/>
    </source>
</evidence>
<keyword evidence="6 8" id="KW-0046">Antibiotic resistance</keyword>
<dbReference type="Gene3D" id="3.40.710.10">
    <property type="entry name" value="DD-peptidase/beta-lactamase superfamily"/>
    <property type="match status" value="1"/>
</dbReference>
<dbReference type="Proteomes" id="UP000184550">
    <property type="component" value="Unassembled WGS sequence"/>
</dbReference>
<dbReference type="NCBIfam" id="NF012161">
    <property type="entry name" value="bla_class_D_main"/>
    <property type="match status" value="1"/>
</dbReference>
<dbReference type="GO" id="GO:0005886">
    <property type="term" value="C:plasma membrane"/>
    <property type="evidence" value="ECO:0007669"/>
    <property type="project" value="TreeGrafter"/>
</dbReference>
<dbReference type="GO" id="GO:0008800">
    <property type="term" value="F:beta-lactamase activity"/>
    <property type="evidence" value="ECO:0007669"/>
    <property type="project" value="UniProtKB-UniRule"/>
</dbReference>
<dbReference type="PROSITE" id="PS00337">
    <property type="entry name" value="BETA_LACTAMASE_D"/>
    <property type="match status" value="1"/>
</dbReference>
<evidence type="ECO:0000256" key="5">
    <source>
        <dbReference type="ARBA" id="ARBA00022801"/>
    </source>
</evidence>
<feature type="modified residue" description="N6-carboxylysine" evidence="7">
    <location>
        <position position="107"/>
    </location>
</feature>
<dbReference type="EC" id="3.5.2.6" evidence="3 8"/>
<evidence type="ECO:0000256" key="1">
    <source>
        <dbReference type="ARBA" id="ARBA00001526"/>
    </source>
</evidence>
<sequence length="305" mass="35048">MLFNRESLNLKRVFKILSFVLGLSGVGAVLLPAIQAQSVSTISLVKTELSSSENIAQKDNLELNFERHFKELGIEGSIIIDDLNQNHSYQYNPSRNTTPFLPASTFKILNSLIALETKVITDEKTVLTWDGIQRSIPGWNQDLNMREAFKVSAVWFYQILARRVGYEQMKYWVNQVGYGNKTIGKPEDIDHFWLDGELRITPQQQIEFLRRLYSNKLPFSTRSLSIVKDIMVVEKTQDYTIRAKTGWEGKGTPNIGWYVGYVEQNQNVYFFATNIDIRKPEDADARKVLTRRCLQDLSLALNTKP</sequence>
<organism evidence="10 11">
    <name type="scientific">Planktothrix serta PCC 8927</name>
    <dbReference type="NCBI Taxonomy" id="671068"/>
    <lineage>
        <taxon>Bacteria</taxon>
        <taxon>Bacillati</taxon>
        <taxon>Cyanobacteriota</taxon>
        <taxon>Cyanophyceae</taxon>
        <taxon>Oscillatoriophycideae</taxon>
        <taxon>Oscillatoriales</taxon>
        <taxon>Microcoleaceae</taxon>
        <taxon>Planktothrix</taxon>
    </lineage>
</organism>
<dbReference type="OrthoDB" id="9762883at2"/>
<comment type="catalytic activity">
    <reaction evidence="1 8">
        <text>a beta-lactam + H2O = a substituted beta-amino acid</text>
        <dbReference type="Rhea" id="RHEA:20401"/>
        <dbReference type="ChEBI" id="CHEBI:15377"/>
        <dbReference type="ChEBI" id="CHEBI:35627"/>
        <dbReference type="ChEBI" id="CHEBI:140347"/>
        <dbReference type="EC" id="3.5.2.6"/>
    </reaction>
</comment>
<dbReference type="PANTHER" id="PTHR30627">
    <property type="entry name" value="PEPTIDOGLYCAN D,D-TRANSPEPTIDASE"/>
    <property type="match status" value="1"/>
</dbReference>
<dbReference type="InterPro" id="IPR012338">
    <property type="entry name" value="Beta-lactam/transpept-like"/>
</dbReference>
<name>A0A7Z9E545_9CYAN</name>
<accession>A0A7Z9E545</accession>